<keyword evidence="2" id="KW-1185">Reference proteome</keyword>
<dbReference type="Proteomes" id="UP000276133">
    <property type="component" value="Unassembled WGS sequence"/>
</dbReference>
<evidence type="ECO:0000313" key="1">
    <source>
        <dbReference type="EMBL" id="RNA08011.1"/>
    </source>
</evidence>
<accession>A0A3M7QAM0</accession>
<protein>
    <submittedName>
        <fullName evidence="1">Uncharacterized protein</fullName>
    </submittedName>
</protein>
<sequence>MVKNTKSSLWLNLGSNKKDYDSDSVLKLENTLNTGFFLKIKPKFNFYSNKKIVFTLKNLKIAPVENSTKITL</sequence>
<comment type="caution">
    <text evidence="1">The sequence shown here is derived from an EMBL/GenBank/DDBJ whole genome shotgun (WGS) entry which is preliminary data.</text>
</comment>
<evidence type="ECO:0000313" key="2">
    <source>
        <dbReference type="Proteomes" id="UP000276133"/>
    </source>
</evidence>
<organism evidence="1 2">
    <name type="scientific">Brachionus plicatilis</name>
    <name type="common">Marine rotifer</name>
    <name type="synonym">Brachionus muelleri</name>
    <dbReference type="NCBI Taxonomy" id="10195"/>
    <lineage>
        <taxon>Eukaryota</taxon>
        <taxon>Metazoa</taxon>
        <taxon>Spiralia</taxon>
        <taxon>Gnathifera</taxon>
        <taxon>Rotifera</taxon>
        <taxon>Eurotatoria</taxon>
        <taxon>Monogononta</taxon>
        <taxon>Pseudotrocha</taxon>
        <taxon>Ploima</taxon>
        <taxon>Brachionidae</taxon>
        <taxon>Brachionus</taxon>
    </lineage>
</organism>
<dbReference type="EMBL" id="REGN01006881">
    <property type="protein sequence ID" value="RNA08011.1"/>
    <property type="molecule type" value="Genomic_DNA"/>
</dbReference>
<reference evidence="1 2" key="1">
    <citation type="journal article" date="2018" name="Sci. Rep.">
        <title>Genomic signatures of local adaptation to the degree of environmental predictability in rotifers.</title>
        <authorList>
            <person name="Franch-Gras L."/>
            <person name="Hahn C."/>
            <person name="Garcia-Roger E.M."/>
            <person name="Carmona M.J."/>
            <person name="Serra M."/>
            <person name="Gomez A."/>
        </authorList>
    </citation>
    <scope>NUCLEOTIDE SEQUENCE [LARGE SCALE GENOMIC DNA]</scope>
    <source>
        <strain evidence="1">HYR1</strain>
    </source>
</reference>
<proteinExistence type="predicted"/>
<gene>
    <name evidence="1" type="ORF">BpHYR1_001569</name>
</gene>
<name>A0A3M7QAM0_BRAPC</name>
<dbReference type="AlphaFoldDB" id="A0A3M7QAM0"/>